<proteinExistence type="predicted"/>
<feature type="domain" description="Alpha/beta hydrolase fold-3" evidence="2">
    <location>
        <begin position="107"/>
        <end position="305"/>
    </location>
</feature>
<sequence>MKKTYQFDQQTLRAMAKNLKNSVIELTQCGDHLSRQATMVGLGLQLSGLKRQLADPQKREALLQAASKTKLMVPQNVTLVSEVQERNFSGRQGVVLNPQANPRTVVLALYGGALVLPPSKEHWQFYDRLAQGSGAEIIIPDYPHLPTGTVDQAVAYLQQVYESMYNQTPASEITVLGDSAGGGLATALVEGLTKQGLPVPGHLVLLSPWLDFSLQNPALKSYNQADLVLDRAGLQIFGKQFVGDLHTNDYRANPLKGPVKGLRDVHLFVGTKELMCLDTIEFANRLAQAKVSANLVIGRGLYHAYPLYSTPEGKAALEEITKVVKGACK</sequence>
<accession>A0ABS2ELT3</accession>
<name>A0ABS2ELT3_9LACO</name>
<keyword evidence="4" id="KW-1185">Reference proteome</keyword>
<dbReference type="InterPro" id="IPR013094">
    <property type="entry name" value="AB_hydrolase_3"/>
</dbReference>
<evidence type="ECO:0000256" key="1">
    <source>
        <dbReference type="ARBA" id="ARBA00022801"/>
    </source>
</evidence>
<dbReference type="Gene3D" id="3.40.50.1820">
    <property type="entry name" value="alpha/beta hydrolase"/>
    <property type="match status" value="1"/>
</dbReference>
<dbReference type="InterPro" id="IPR029058">
    <property type="entry name" value="AB_hydrolase_fold"/>
</dbReference>
<dbReference type="Pfam" id="PF07859">
    <property type="entry name" value="Abhydrolase_3"/>
    <property type="match status" value="1"/>
</dbReference>
<dbReference type="PANTHER" id="PTHR48081">
    <property type="entry name" value="AB HYDROLASE SUPERFAMILY PROTEIN C4A8.06C"/>
    <property type="match status" value="1"/>
</dbReference>
<reference evidence="3 4" key="1">
    <citation type="journal article" date="2021" name="Sci. Rep.">
        <title>The distribution of antibiotic resistance genes in chicken gut microbiota commensals.</title>
        <authorList>
            <person name="Juricova H."/>
            <person name="Matiasovicova J."/>
            <person name="Kubasova T."/>
            <person name="Cejkova D."/>
            <person name="Rychlik I."/>
        </authorList>
    </citation>
    <scope>NUCLEOTIDE SEQUENCE [LARGE SCALE GENOMIC DNA]</scope>
    <source>
        <strain evidence="3 4">An810</strain>
    </source>
</reference>
<dbReference type="SUPFAM" id="SSF53474">
    <property type="entry name" value="alpha/beta-Hydrolases"/>
    <property type="match status" value="1"/>
</dbReference>
<dbReference type="GO" id="GO:0016787">
    <property type="term" value="F:hydrolase activity"/>
    <property type="evidence" value="ECO:0007669"/>
    <property type="project" value="UniProtKB-KW"/>
</dbReference>
<evidence type="ECO:0000313" key="3">
    <source>
        <dbReference type="EMBL" id="MBM6753414.1"/>
    </source>
</evidence>
<keyword evidence="1 3" id="KW-0378">Hydrolase</keyword>
<protein>
    <submittedName>
        <fullName evidence="3">Alpha/beta hydrolase</fullName>
    </submittedName>
</protein>
<dbReference type="InterPro" id="IPR050300">
    <property type="entry name" value="GDXG_lipolytic_enzyme"/>
</dbReference>
<dbReference type="PANTHER" id="PTHR48081:SF8">
    <property type="entry name" value="ALPHA_BETA HYDROLASE FOLD-3 DOMAIN-CONTAINING PROTEIN-RELATED"/>
    <property type="match status" value="1"/>
</dbReference>
<dbReference type="RefSeq" id="WP_204775939.1">
    <property type="nucleotide sequence ID" value="NZ_JACJJQ010000004.1"/>
</dbReference>
<evidence type="ECO:0000313" key="4">
    <source>
        <dbReference type="Proteomes" id="UP000776629"/>
    </source>
</evidence>
<comment type="caution">
    <text evidence="3">The sequence shown here is derived from an EMBL/GenBank/DDBJ whole genome shotgun (WGS) entry which is preliminary data.</text>
</comment>
<evidence type="ECO:0000259" key="2">
    <source>
        <dbReference type="Pfam" id="PF07859"/>
    </source>
</evidence>
<organism evidence="3 4">
    <name type="scientific">Limosilactobacillus alvi</name>
    <dbReference type="NCBI Taxonomy" id="990412"/>
    <lineage>
        <taxon>Bacteria</taxon>
        <taxon>Bacillati</taxon>
        <taxon>Bacillota</taxon>
        <taxon>Bacilli</taxon>
        <taxon>Lactobacillales</taxon>
        <taxon>Lactobacillaceae</taxon>
        <taxon>Limosilactobacillus</taxon>
    </lineage>
</organism>
<dbReference type="Proteomes" id="UP000776629">
    <property type="component" value="Unassembled WGS sequence"/>
</dbReference>
<dbReference type="EMBL" id="JACJJQ010000004">
    <property type="protein sequence ID" value="MBM6753414.1"/>
    <property type="molecule type" value="Genomic_DNA"/>
</dbReference>
<gene>
    <name evidence="3" type="ORF">H5993_01355</name>
</gene>